<organism evidence="3 4">
    <name type="scientific">Companilactobacillus kimchiensis</name>
    <dbReference type="NCBI Taxonomy" id="993692"/>
    <lineage>
        <taxon>Bacteria</taxon>
        <taxon>Bacillati</taxon>
        <taxon>Bacillota</taxon>
        <taxon>Bacilli</taxon>
        <taxon>Lactobacillales</taxon>
        <taxon>Lactobacillaceae</taxon>
        <taxon>Companilactobacillus</taxon>
    </lineage>
</organism>
<evidence type="ECO:0000259" key="2">
    <source>
        <dbReference type="Pfam" id="PF07553"/>
    </source>
</evidence>
<proteinExistence type="predicted"/>
<feature type="domain" description="Putative host cell surface-exposed lipoprotein Ltp-like HTH region" evidence="2">
    <location>
        <begin position="56"/>
        <end position="100"/>
    </location>
</feature>
<dbReference type="InterPro" id="IPR011434">
    <property type="entry name" value="Ltp-like_HTH"/>
</dbReference>
<gene>
    <name evidence="3" type="ORF">IV57_GL001631</name>
</gene>
<dbReference type="STRING" id="993692.IV57_GL001631"/>
<reference evidence="3 4" key="1">
    <citation type="journal article" date="2015" name="Genome Announc.">
        <title>Expanding the biotechnology potential of lactobacilli through comparative genomics of 213 strains and associated genera.</title>
        <authorList>
            <person name="Sun Z."/>
            <person name="Harris H.M."/>
            <person name="McCann A."/>
            <person name="Guo C."/>
            <person name="Argimon S."/>
            <person name="Zhang W."/>
            <person name="Yang X."/>
            <person name="Jeffery I.B."/>
            <person name="Cooney J.C."/>
            <person name="Kagawa T.F."/>
            <person name="Liu W."/>
            <person name="Song Y."/>
            <person name="Salvetti E."/>
            <person name="Wrobel A."/>
            <person name="Rasinkangas P."/>
            <person name="Parkhill J."/>
            <person name="Rea M.C."/>
            <person name="O'Sullivan O."/>
            <person name="Ritari J."/>
            <person name="Douillard F.P."/>
            <person name="Paul Ross R."/>
            <person name="Yang R."/>
            <person name="Briner A.E."/>
            <person name="Felis G.E."/>
            <person name="de Vos W.M."/>
            <person name="Barrangou R."/>
            <person name="Klaenhammer T.R."/>
            <person name="Caufield P.W."/>
            <person name="Cui Y."/>
            <person name="Zhang H."/>
            <person name="O'Toole P.W."/>
        </authorList>
    </citation>
    <scope>NUCLEOTIDE SEQUENCE [LARGE SCALE GENOMIC DNA]</scope>
    <source>
        <strain evidence="3 4">DSM 24716</strain>
    </source>
</reference>
<feature type="domain" description="Putative host cell surface-exposed lipoprotein Ltp-like HTH region" evidence="2">
    <location>
        <begin position="151"/>
        <end position="198"/>
    </location>
</feature>
<keyword evidence="1" id="KW-1133">Transmembrane helix</keyword>
<comment type="caution">
    <text evidence="3">The sequence shown here is derived from an EMBL/GenBank/DDBJ whole genome shotgun (WGS) entry which is preliminary data.</text>
</comment>
<dbReference type="AlphaFoldDB" id="A0A0R2L7H9"/>
<name>A0A0R2L7H9_9LACO</name>
<dbReference type="Pfam" id="PF07553">
    <property type="entry name" value="Lipoprotein_Ltp"/>
    <property type="match status" value="3"/>
</dbReference>
<keyword evidence="1" id="KW-0812">Transmembrane</keyword>
<protein>
    <recommendedName>
        <fullName evidence="2">Putative host cell surface-exposed lipoprotein Ltp-like HTH region domain-containing protein</fullName>
    </recommendedName>
</protein>
<dbReference type="Gene3D" id="1.10.10.10">
    <property type="entry name" value="Winged helix-like DNA-binding domain superfamily/Winged helix DNA-binding domain"/>
    <property type="match status" value="3"/>
</dbReference>
<dbReference type="PATRIC" id="fig|993692.3.peg.1656"/>
<evidence type="ECO:0000313" key="4">
    <source>
        <dbReference type="Proteomes" id="UP000051006"/>
    </source>
</evidence>
<dbReference type="InterPro" id="IPR036388">
    <property type="entry name" value="WH-like_DNA-bd_sf"/>
</dbReference>
<sequence>MIILKQQRKNLTRKEIILLIVVSSILIITIPLALNSIKVTNPSPVKTEEKVPKGAKTALTKAKNYADVMHMSKQDISDQLNSGANDKYSKAAINYALKHLKINYDKNALLRAKEYSDSQNMSKLAIHDQLTNKGKFTSEQARYAVDNLQVDYNQNALITARAYQRDLHFSPATIRNVLVSNANEKFTPEEADYAILHLND</sequence>
<feature type="transmembrane region" description="Helical" evidence="1">
    <location>
        <begin position="16"/>
        <end position="34"/>
    </location>
</feature>
<evidence type="ECO:0000313" key="3">
    <source>
        <dbReference type="EMBL" id="KRN97707.1"/>
    </source>
</evidence>
<keyword evidence="4" id="KW-1185">Reference proteome</keyword>
<evidence type="ECO:0000256" key="1">
    <source>
        <dbReference type="SAM" id="Phobius"/>
    </source>
</evidence>
<dbReference type="Proteomes" id="UP000051006">
    <property type="component" value="Unassembled WGS sequence"/>
</dbReference>
<accession>A0A0R2L7H9</accession>
<feature type="domain" description="Putative host cell surface-exposed lipoprotein Ltp-like HTH region" evidence="2">
    <location>
        <begin position="104"/>
        <end position="148"/>
    </location>
</feature>
<keyword evidence="1" id="KW-0472">Membrane</keyword>
<dbReference type="EMBL" id="JQCF01000032">
    <property type="protein sequence ID" value="KRN97707.1"/>
    <property type="molecule type" value="Genomic_DNA"/>
</dbReference>